<dbReference type="GO" id="GO:0016020">
    <property type="term" value="C:membrane"/>
    <property type="evidence" value="ECO:0007669"/>
    <property type="project" value="GOC"/>
</dbReference>
<evidence type="ECO:0000256" key="7">
    <source>
        <dbReference type="ARBA" id="ARBA00023315"/>
    </source>
</evidence>
<evidence type="ECO:0000313" key="11">
    <source>
        <dbReference type="Proteomes" id="UP001321582"/>
    </source>
</evidence>
<comment type="pathway">
    <text evidence="8">Glycolipid biosynthesis; lipid IV(A) biosynthesis; lipid IV(A) from (3R)-3-hydroxytetradecanoyl-[acyl-carrier-protein] and UDP-N-acetyl-alpha-D-glucosamine: step 1/6.</text>
</comment>
<keyword evidence="4 8" id="KW-0808">Transferase</keyword>
<proteinExistence type="inferred from homology"/>
<dbReference type="AlphaFoldDB" id="A0AAU9D2W4"/>
<dbReference type="InterPro" id="IPR029098">
    <property type="entry name" value="Acetyltransf_C"/>
</dbReference>
<dbReference type="PROSITE" id="PS00101">
    <property type="entry name" value="HEXAPEP_TRANSFERASES"/>
    <property type="match status" value="1"/>
</dbReference>
<keyword evidence="2 8" id="KW-0444">Lipid biosynthesis</keyword>
<evidence type="ECO:0000256" key="2">
    <source>
        <dbReference type="ARBA" id="ARBA00022516"/>
    </source>
</evidence>
<evidence type="ECO:0000313" key="10">
    <source>
        <dbReference type="EMBL" id="BDU50344.1"/>
    </source>
</evidence>
<dbReference type="KEGG" id="haby:HLVA_09130"/>
<keyword evidence="5 8" id="KW-0677">Repeat</keyword>
<dbReference type="Pfam" id="PF13720">
    <property type="entry name" value="Acetyltransf_11"/>
    <property type="match status" value="1"/>
</dbReference>
<dbReference type="Gene3D" id="2.160.10.10">
    <property type="entry name" value="Hexapeptide repeat proteins"/>
    <property type="match status" value="1"/>
</dbReference>
<dbReference type="InterPro" id="IPR010137">
    <property type="entry name" value="Lipid_A_LpxA"/>
</dbReference>
<feature type="domain" description="UDP N-acetylglucosamine O-acyltransferase C-terminal" evidence="9">
    <location>
        <begin position="174"/>
        <end position="255"/>
    </location>
</feature>
<protein>
    <recommendedName>
        <fullName evidence="8">Acyl-[acyl-carrier-protein]--UDP-N-acetylglucosamine O-acyltransferase</fullName>
        <shortName evidence="8">UDP-N-acetylglucosamine acyltransferase</shortName>
        <ecNumber evidence="8">2.3.1.129</ecNumber>
    </recommendedName>
</protein>
<keyword evidence="1 8" id="KW-0963">Cytoplasm</keyword>
<dbReference type="InterPro" id="IPR011004">
    <property type="entry name" value="Trimer_LpxA-like_sf"/>
</dbReference>
<dbReference type="Proteomes" id="UP001321582">
    <property type="component" value="Chromosome"/>
</dbReference>
<dbReference type="InterPro" id="IPR018357">
    <property type="entry name" value="Hexapep_transf_CS"/>
</dbReference>
<name>A0AAU9D2W4_9FUSO</name>
<comment type="similarity">
    <text evidence="8">Belongs to the transferase hexapeptide repeat family. LpxA subfamily.</text>
</comment>
<keyword evidence="3 8" id="KW-0441">Lipid A biosynthesis</keyword>
<reference evidence="10 11" key="1">
    <citation type="submission" date="2022-11" db="EMBL/GenBank/DDBJ databases">
        <title>Haliovirga abyssi gen. nov., sp. nov., a mesophilic fermentative bacterium isolated from the Iheya North hydrothermal field and the proposal of Haliovirgaceae fam. nov.</title>
        <authorList>
            <person name="Miyazaki U."/>
            <person name="Tame A."/>
            <person name="Miyazaki J."/>
            <person name="Takai K."/>
            <person name="Sawayama S."/>
            <person name="Kitajima M."/>
            <person name="Okamoto A."/>
            <person name="Nakagawa S."/>
        </authorList>
    </citation>
    <scope>NUCLEOTIDE SEQUENCE [LARGE SCALE GENOMIC DNA]</scope>
    <source>
        <strain evidence="10 11">IC12</strain>
    </source>
</reference>
<dbReference type="GO" id="GO:0005737">
    <property type="term" value="C:cytoplasm"/>
    <property type="evidence" value="ECO:0007669"/>
    <property type="project" value="UniProtKB-SubCell"/>
</dbReference>
<evidence type="ECO:0000256" key="6">
    <source>
        <dbReference type="ARBA" id="ARBA00023098"/>
    </source>
</evidence>
<dbReference type="EC" id="2.3.1.129" evidence="8"/>
<dbReference type="PIRSF" id="PIRSF000456">
    <property type="entry name" value="UDP-GlcNAc_acltr"/>
    <property type="match status" value="1"/>
</dbReference>
<dbReference type="InterPro" id="IPR001451">
    <property type="entry name" value="Hexapep"/>
</dbReference>
<dbReference type="NCBIfam" id="NF003657">
    <property type="entry name" value="PRK05289.1"/>
    <property type="match status" value="1"/>
</dbReference>
<dbReference type="PANTHER" id="PTHR43480:SF1">
    <property type="entry name" value="ACYL-[ACYL-CARRIER-PROTEIN]--UDP-N-ACETYLGLUCOSAMINE O-ACYLTRANSFERASE, MITOCHONDRIAL-RELATED"/>
    <property type="match status" value="1"/>
</dbReference>
<dbReference type="SUPFAM" id="SSF51161">
    <property type="entry name" value="Trimeric LpxA-like enzymes"/>
    <property type="match status" value="1"/>
</dbReference>
<organism evidence="10 11">
    <name type="scientific">Haliovirga abyssi</name>
    <dbReference type="NCBI Taxonomy" id="2996794"/>
    <lineage>
        <taxon>Bacteria</taxon>
        <taxon>Fusobacteriati</taxon>
        <taxon>Fusobacteriota</taxon>
        <taxon>Fusobacteriia</taxon>
        <taxon>Fusobacteriales</taxon>
        <taxon>Haliovirgaceae</taxon>
        <taxon>Haliovirga</taxon>
    </lineage>
</organism>
<gene>
    <name evidence="8 10" type="primary">lpxA</name>
    <name evidence="10" type="ORF">HLVA_09130</name>
</gene>
<dbReference type="InterPro" id="IPR037157">
    <property type="entry name" value="Acetyltransf_C_sf"/>
</dbReference>
<dbReference type="GO" id="GO:0009245">
    <property type="term" value="P:lipid A biosynthetic process"/>
    <property type="evidence" value="ECO:0007669"/>
    <property type="project" value="UniProtKB-UniRule"/>
</dbReference>
<dbReference type="HAMAP" id="MF_00387">
    <property type="entry name" value="LpxA"/>
    <property type="match status" value="1"/>
</dbReference>
<comment type="function">
    <text evidence="8">Involved in the biosynthesis of lipid A, a phosphorylated glycolipid that anchors the lipopolysaccharide to the outer membrane of the cell.</text>
</comment>
<keyword evidence="7 8" id="KW-0012">Acyltransferase</keyword>
<dbReference type="NCBIfam" id="TIGR01852">
    <property type="entry name" value="lipid_A_lpxA"/>
    <property type="match status" value="1"/>
</dbReference>
<comment type="subcellular location">
    <subcellularLocation>
        <location evidence="8">Cytoplasm</location>
    </subcellularLocation>
</comment>
<evidence type="ECO:0000256" key="1">
    <source>
        <dbReference type="ARBA" id="ARBA00022490"/>
    </source>
</evidence>
<dbReference type="PANTHER" id="PTHR43480">
    <property type="entry name" value="ACYL-[ACYL-CARRIER-PROTEIN]--UDP-N-ACETYLGLUCOSAMINE O-ACYLTRANSFERASE"/>
    <property type="match status" value="1"/>
</dbReference>
<evidence type="ECO:0000256" key="5">
    <source>
        <dbReference type="ARBA" id="ARBA00022737"/>
    </source>
</evidence>
<dbReference type="EMBL" id="AP027059">
    <property type="protein sequence ID" value="BDU50344.1"/>
    <property type="molecule type" value="Genomic_DNA"/>
</dbReference>
<comment type="catalytic activity">
    <reaction evidence="8">
        <text>a (3R)-hydroxyacyl-[ACP] + UDP-N-acetyl-alpha-D-glucosamine = a UDP-3-O-[(3R)-3-hydroxyacyl]-N-acetyl-alpha-D-glucosamine + holo-[ACP]</text>
        <dbReference type="Rhea" id="RHEA:67812"/>
        <dbReference type="Rhea" id="RHEA-COMP:9685"/>
        <dbReference type="Rhea" id="RHEA-COMP:9945"/>
        <dbReference type="ChEBI" id="CHEBI:57705"/>
        <dbReference type="ChEBI" id="CHEBI:64479"/>
        <dbReference type="ChEBI" id="CHEBI:78827"/>
        <dbReference type="ChEBI" id="CHEBI:173225"/>
        <dbReference type="EC" id="2.3.1.129"/>
    </reaction>
</comment>
<dbReference type="RefSeq" id="WP_307905276.1">
    <property type="nucleotide sequence ID" value="NZ_AP027059.1"/>
</dbReference>
<dbReference type="Pfam" id="PF00132">
    <property type="entry name" value="Hexapep"/>
    <property type="match status" value="1"/>
</dbReference>
<dbReference type="CDD" id="cd03351">
    <property type="entry name" value="LbH_UDP-GlcNAc_AT"/>
    <property type="match status" value="1"/>
</dbReference>
<evidence type="ECO:0000256" key="8">
    <source>
        <dbReference type="HAMAP-Rule" id="MF_00387"/>
    </source>
</evidence>
<sequence length="257" mass="28073">MRIHPTAIIAKNAKIDESVSVGAYSVIGDSVVIKKGTKISEHVVISGDTLIGENNEIFPFASIGQAPQDLKYDGENTKLIIGNNNKIREFVTINKGTIASGKTVIGDNNLFMAYVHIAHDCIVGNNCIFANAATLGGHAEIDDYVVIGGLSGVHQFVKIGANVMIGATSAIVKDVLPYVTIKGSENPKIRGLNLIGLKRRGISNEDIKSIKEAYKMIYMGKKTLKDLLVELEEKYEGNEYIKYLINFARKSERGIYR</sequence>
<evidence type="ECO:0000256" key="3">
    <source>
        <dbReference type="ARBA" id="ARBA00022556"/>
    </source>
</evidence>
<accession>A0AAU9D2W4</accession>
<evidence type="ECO:0000259" key="9">
    <source>
        <dbReference type="Pfam" id="PF13720"/>
    </source>
</evidence>
<keyword evidence="11" id="KW-1185">Reference proteome</keyword>
<evidence type="ECO:0000256" key="4">
    <source>
        <dbReference type="ARBA" id="ARBA00022679"/>
    </source>
</evidence>
<dbReference type="Gene3D" id="1.20.1180.10">
    <property type="entry name" value="Udp N-acetylglucosamine O-acyltransferase, C-terminal domain"/>
    <property type="match status" value="1"/>
</dbReference>
<comment type="subunit">
    <text evidence="8">Homotrimer.</text>
</comment>
<dbReference type="GO" id="GO:0008780">
    <property type="term" value="F:acyl-[acyl-carrier-protein]-UDP-N-acetylglucosamine O-acyltransferase activity"/>
    <property type="evidence" value="ECO:0007669"/>
    <property type="project" value="UniProtKB-UniRule"/>
</dbReference>
<keyword evidence="6 8" id="KW-0443">Lipid metabolism</keyword>